<dbReference type="EMBL" id="JBHSGN010000111">
    <property type="protein sequence ID" value="MFC4675689.1"/>
    <property type="molecule type" value="Genomic_DNA"/>
</dbReference>
<keyword evidence="5" id="KW-0472">Membrane</keyword>
<dbReference type="PANTHER" id="PTHR42771">
    <property type="entry name" value="IRON(3+)-HYDROXAMATE IMPORT ATP-BINDING PROTEIN FHUC"/>
    <property type="match status" value="1"/>
</dbReference>
<organism evidence="7 8">
    <name type="scientific">Dysgonomonas termitidis</name>
    <dbReference type="NCBI Taxonomy" id="1516126"/>
    <lineage>
        <taxon>Bacteria</taxon>
        <taxon>Pseudomonadati</taxon>
        <taxon>Bacteroidota</taxon>
        <taxon>Bacteroidia</taxon>
        <taxon>Bacteroidales</taxon>
        <taxon>Dysgonomonadaceae</taxon>
        <taxon>Dysgonomonas</taxon>
    </lineage>
</organism>
<evidence type="ECO:0000256" key="5">
    <source>
        <dbReference type="ARBA" id="ARBA00023136"/>
    </source>
</evidence>
<proteinExistence type="predicted"/>
<dbReference type="RefSeq" id="WP_379999150.1">
    <property type="nucleotide sequence ID" value="NZ_JBHSGN010000111.1"/>
</dbReference>
<accession>A0ABV9L0Z9</accession>
<dbReference type="Pfam" id="PF13304">
    <property type="entry name" value="AAA_21"/>
    <property type="match status" value="1"/>
</dbReference>
<comment type="caution">
    <text evidence="7">The sequence shown here is derived from an EMBL/GenBank/DDBJ whole genome shotgun (WGS) entry which is preliminary data.</text>
</comment>
<sequence length="87" mass="9716">MGESFLSLIHNRFSGNGLYILDEPESALSATNQMALLAIMKNISDNNSQFIIATHSPILMAYPEADIYCVTDDGLKLVSYEETEHYK</sequence>
<feature type="domain" description="ATPase AAA-type core" evidence="6">
    <location>
        <begin position="17"/>
        <end position="61"/>
    </location>
</feature>
<evidence type="ECO:0000256" key="2">
    <source>
        <dbReference type="ARBA" id="ARBA00022448"/>
    </source>
</evidence>
<evidence type="ECO:0000256" key="4">
    <source>
        <dbReference type="ARBA" id="ARBA00023065"/>
    </source>
</evidence>
<dbReference type="Proteomes" id="UP001596023">
    <property type="component" value="Unassembled WGS sequence"/>
</dbReference>
<reference evidence="8" key="1">
    <citation type="journal article" date="2019" name="Int. J. Syst. Evol. Microbiol.">
        <title>The Global Catalogue of Microorganisms (GCM) 10K type strain sequencing project: providing services to taxonomists for standard genome sequencing and annotation.</title>
        <authorList>
            <consortium name="The Broad Institute Genomics Platform"/>
            <consortium name="The Broad Institute Genome Sequencing Center for Infectious Disease"/>
            <person name="Wu L."/>
            <person name="Ma J."/>
        </authorList>
    </citation>
    <scope>NUCLEOTIDE SEQUENCE [LARGE SCALE GENOMIC DNA]</scope>
    <source>
        <strain evidence="8">CCUG 66188</strain>
    </source>
</reference>
<gene>
    <name evidence="7" type="ORF">ACFO6W_18530</name>
</gene>
<dbReference type="Gene3D" id="3.40.50.300">
    <property type="entry name" value="P-loop containing nucleotide triphosphate hydrolases"/>
    <property type="match status" value="1"/>
</dbReference>
<keyword evidence="2" id="KW-0813">Transport</keyword>
<evidence type="ECO:0000256" key="1">
    <source>
        <dbReference type="ARBA" id="ARBA00004202"/>
    </source>
</evidence>
<keyword evidence="3" id="KW-1003">Cell membrane</keyword>
<evidence type="ECO:0000259" key="6">
    <source>
        <dbReference type="Pfam" id="PF13304"/>
    </source>
</evidence>
<name>A0ABV9L0Z9_9BACT</name>
<comment type="subcellular location">
    <subcellularLocation>
        <location evidence="1">Cell membrane</location>
        <topology evidence="1">Peripheral membrane protein</topology>
    </subcellularLocation>
</comment>
<evidence type="ECO:0000313" key="7">
    <source>
        <dbReference type="EMBL" id="MFC4675689.1"/>
    </source>
</evidence>
<dbReference type="InterPro" id="IPR003959">
    <property type="entry name" value="ATPase_AAA_core"/>
</dbReference>
<keyword evidence="4" id="KW-0406">Ion transport</keyword>
<dbReference type="InterPro" id="IPR051535">
    <property type="entry name" value="Siderophore_ABC-ATPase"/>
</dbReference>
<evidence type="ECO:0000256" key="3">
    <source>
        <dbReference type="ARBA" id="ARBA00022475"/>
    </source>
</evidence>
<protein>
    <submittedName>
        <fullName evidence="7">AAA family ATPase</fullName>
    </submittedName>
</protein>
<dbReference type="PANTHER" id="PTHR42771:SF2">
    <property type="entry name" value="IRON(3+)-HYDROXAMATE IMPORT ATP-BINDING PROTEIN FHUC"/>
    <property type="match status" value="1"/>
</dbReference>
<evidence type="ECO:0000313" key="8">
    <source>
        <dbReference type="Proteomes" id="UP001596023"/>
    </source>
</evidence>
<keyword evidence="8" id="KW-1185">Reference proteome</keyword>
<dbReference type="SUPFAM" id="SSF52540">
    <property type="entry name" value="P-loop containing nucleoside triphosphate hydrolases"/>
    <property type="match status" value="1"/>
</dbReference>
<dbReference type="InterPro" id="IPR027417">
    <property type="entry name" value="P-loop_NTPase"/>
</dbReference>